<organism evidence="3">
    <name type="scientific">Rhizobium meliloti</name>
    <name type="common">Ensifer meliloti</name>
    <name type="synonym">Sinorhizobium meliloti</name>
    <dbReference type="NCBI Taxonomy" id="382"/>
    <lineage>
        <taxon>Bacteria</taxon>
        <taxon>Pseudomonadati</taxon>
        <taxon>Pseudomonadota</taxon>
        <taxon>Alphaproteobacteria</taxon>
        <taxon>Hyphomicrobiales</taxon>
        <taxon>Rhizobiaceae</taxon>
        <taxon>Sinorhizobium/Ensifer group</taxon>
        <taxon>Sinorhizobium</taxon>
    </lineage>
</organism>
<comment type="function">
    <text evidence="2">Antitoxin component of a type II toxin-antitoxin (TA) system.</text>
</comment>
<dbReference type="EMBL" id="CP011000">
    <property type="protein sequence ID" value="AJT61548.1"/>
    <property type="molecule type" value="Genomic_DNA"/>
</dbReference>
<dbReference type="Pfam" id="PF02604">
    <property type="entry name" value="PhdYeFM_antitox"/>
    <property type="match status" value="1"/>
</dbReference>
<geneLocation type="plasmid" evidence="3">
    <name>pHRB800</name>
</geneLocation>
<proteinExistence type="inferred from homology"/>
<evidence type="ECO:0000313" key="3">
    <source>
        <dbReference type="EMBL" id="AJT61548.1"/>
    </source>
</evidence>
<dbReference type="AlphaFoldDB" id="A0A0D4DD74"/>
<dbReference type="InterPro" id="IPR036165">
    <property type="entry name" value="YefM-like_sf"/>
</dbReference>
<protein>
    <recommendedName>
        <fullName evidence="2">Antitoxin</fullName>
    </recommendedName>
</protein>
<accession>A0A0D4DD74</accession>
<dbReference type="InterPro" id="IPR006442">
    <property type="entry name" value="Antitoxin_Phd/YefM"/>
</dbReference>
<evidence type="ECO:0000256" key="1">
    <source>
        <dbReference type="ARBA" id="ARBA00009981"/>
    </source>
</evidence>
<keyword evidence="3" id="KW-0614">Plasmid</keyword>
<dbReference type="NCBIfam" id="TIGR01552">
    <property type="entry name" value="phd_fam"/>
    <property type="match status" value="1"/>
</dbReference>
<dbReference type="Gene3D" id="3.40.1620.10">
    <property type="entry name" value="YefM-like domain"/>
    <property type="match status" value="1"/>
</dbReference>
<evidence type="ECO:0000256" key="2">
    <source>
        <dbReference type="RuleBase" id="RU362080"/>
    </source>
</evidence>
<dbReference type="SUPFAM" id="SSF143120">
    <property type="entry name" value="YefM-like"/>
    <property type="match status" value="1"/>
</dbReference>
<dbReference type="RefSeq" id="WP_172682328.1">
    <property type="nucleotide sequence ID" value="NZ_CP011000.1"/>
</dbReference>
<name>A0A0D4DD74_RHIML</name>
<sequence>MTSIVTAAAVSKNFGAYQDAAVREPVIITKNGRPRTVLLADEDYLRLSRRDRRVEATAELSDDDISAVEKSEMEPALDHLNAELLTGKNAAD</sequence>
<reference evidence="3" key="1">
    <citation type="journal article" date="2015" name="Proc. Natl. Acad. Sci. U.S.A.">
        <title>Rhizobial peptidase HrrP cleaves host-encoded signaling peptides and mediates symbiotic compatibility.</title>
        <authorList>
            <person name="Price P.A."/>
            <person name="Tanner H.R."/>
            <person name="Dillon B.A."/>
            <person name="Shabab M."/>
            <person name="Walker G.C."/>
            <person name="Griffitts J.S."/>
        </authorList>
    </citation>
    <scope>NUCLEOTIDE SEQUENCE</scope>
    <source>
        <strain evidence="3">USDA1963</strain>
        <plasmid evidence="3">pHRB800</plasmid>
    </source>
</reference>
<comment type="similarity">
    <text evidence="1 2">Belongs to the phD/YefM antitoxin family.</text>
</comment>